<dbReference type="Pfam" id="PF07915">
    <property type="entry name" value="PRKCSH"/>
    <property type="match status" value="1"/>
</dbReference>
<keyword evidence="7" id="KW-1015">Disulfide bond</keyword>
<feature type="domain" description="FHA" evidence="11">
    <location>
        <begin position="117"/>
        <end position="170"/>
    </location>
</feature>
<evidence type="ECO:0000256" key="2">
    <source>
        <dbReference type="ARBA" id="ARBA00005575"/>
    </source>
</evidence>
<evidence type="ECO:0000256" key="5">
    <source>
        <dbReference type="ARBA" id="ARBA00022840"/>
    </source>
</evidence>
<dbReference type="SUPFAM" id="SSF56112">
    <property type="entry name" value="Protein kinase-like (PK-like)"/>
    <property type="match status" value="1"/>
</dbReference>
<evidence type="ECO:0000256" key="3">
    <source>
        <dbReference type="ARBA" id="ARBA00022729"/>
    </source>
</evidence>
<dbReference type="Gene3D" id="2.60.200.20">
    <property type="match status" value="2"/>
</dbReference>
<dbReference type="SMART" id="SM00220">
    <property type="entry name" value="S_TKc"/>
    <property type="match status" value="1"/>
</dbReference>
<dbReference type="InterPro" id="IPR044865">
    <property type="entry name" value="MRH_dom"/>
</dbReference>
<name>A0A6A6VJU8_9PLEO</name>
<dbReference type="InterPro" id="IPR017441">
    <property type="entry name" value="Protein_kinase_ATP_BS"/>
</dbReference>
<feature type="binding site" evidence="9">
    <location>
        <position position="287"/>
    </location>
    <ligand>
        <name>ATP</name>
        <dbReference type="ChEBI" id="CHEBI:30616"/>
    </ligand>
</feature>
<dbReference type="GO" id="GO:0034045">
    <property type="term" value="C:phagophore assembly site membrane"/>
    <property type="evidence" value="ECO:0007669"/>
    <property type="project" value="UniProtKB-SubCell"/>
</dbReference>
<dbReference type="Pfam" id="PF00069">
    <property type="entry name" value="Pkinase"/>
    <property type="match status" value="1"/>
</dbReference>
<feature type="region of interest" description="Disordered" evidence="10">
    <location>
        <begin position="615"/>
        <end position="639"/>
    </location>
</feature>
<dbReference type="PROSITE" id="PS50006">
    <property type="entry name" value="FHA_DOMAIN"/>
    <property type="match status" value="1"/>
</dbReference>
<proteinExistence type="inferred from homology"/>
<dbReference type="InterPro" id="IPR009011">
    <property type="entry name" value="Man6P_isomerase_rcpt-bd_dom_sf"/>
</dbReference>
<keyword evidence="5 9" id="KW-0067">ATP-binding</keyword>
<dbReference type="Gene3D" id="2.70.130.10">
    <property type="entry name" value="Mannose-6-phosphate receptor binding domain"/>
    <property type="match status" value="1"/>
</dbReference>
<dbReference type="GO" id="GO:0012505">
    <property type="term" value="C:endomembrane system"/>
    <property type="evidence" value="ECO:0007669"/>
    <property type="project" value="UniProtKB-ARBA"/>
</dbReference>
<organism evidence="14 15">
    <name type="scientific">Sporormia fimetaria CBS 119925</name>
    <dbReference type="NCBI Taxonomy" id="1340428"/>
    <lineage>
        <taxon>Eukaryota</taxon>
        <taxon>Fungi</taxon>
        <taxon>Dikarya</taxon>
        <taxon>Ascomycota</taxon>
        <taxon>Pezizomycotina</taxon>
        <taxon>Dothideomycetes</taxon>
        <taxon>Pleosporomycetidae</taxon>
        <taxon>Pleosporales</taxon>
        <taxon>Sporormiaceae</taxon>
        <taxon>Sporormia</taxon>
    </lineage>
</organism>
<evidence type="ECO:0000256" key="8">
    <source>
        <dbReference type="ARBA" id="ARBA00030237"/>
    </source>
</evidence>
<feature type="region of interest" description="Disordered" evidence="10">
    <location>
        <begin position="666"/>
        <end position="685"/>
    </location>
</feature>
<feature type="compositionally biased region" description="Acidic residues" evidence="10">
    <location>
        <begin position="1561"/>
        <end position="1573"/>
    </location>
</feature>
<dbReference type="Pfam" id="PF00498">
    <property type="entry name" value="FHA"/>
    <property type="match status" value="1"/>
</dbReference>
<evidence type="ECO:0000259" key="12">
    <source>
        <dbReference type="PROSITE" id="PS50011"/>
    </source>
</evidence>
<protein>
    <recommendedName>
        <fullName evidence="8">Autophagy-related protein 1</fullName>
    </recommendedName>
</protein>
<feature type="region of interest" description="Disordered" evidence="10">
    <location>
        <begin position="1"/>
        <end position="28"/>
    </location>
</feature>
<accession>A0A6A6VJU8</accession>
<feature type="domain" description="Protein kinase" evidence="12">
    <location>
        <begin position="258"/>
        <end position="542"/>
    </location>
</feature>
<feature type="compositionally biased region" description="Basic and acidic residues" evidence="10">
    <location>
        <begin position="1247"/>
        <end position="1259"/>
    </location>
</feature>
<feature type="region of interest" description="Disordered" evidence="10">
    <location>
        <begin position="1524"/>
        <end position="1580"/>
    </location>
</feature>
<sequence length="1580" mass="176006">MDNEATQQTQQNTQNTLDPRRIGRNHSGLSERDVSDVLLVLHPTSPAAIKVAEFQAQHRRQHVLFGNGYDSFVNPEDIEEQETIIINPSAGPSDYPRTGADIALRMSSHLIQPNLGFVFGRNAATCDVVLAQDSRKRISNQHFRIFLNSDAILMLEDMSTNGTAVDGNVLKHRDPRTSSQRMLQSGSIVAVHNSVDAEMLKFVVRIPSRAAFMDRFAENVKAFMARCAPDPEGIQALERLQKPRYGLPAMKWDGGDRYNILGQIGKGAFATVYQLATKMDGKLLAAKELEKRRFMKNGQLDKKVDNEMQIMKSLRHPNIVEFVEYHSVGDYLYIIMEYVRQGDLQGYLNQHGSLSEDQARSVAQQILSALSYLHQSKIVHRDIKPDNILISEVEPFKVKLSDFGLSKAVKQNDSETFLKTFCGTLLYCAPEVFPNFKENQQGTKRRRNAKQQFHSYNSSVDIYSFAAVLWFCLCGKPPFKGIPDATGEAMYNNIINSSLDPNALRDAGVSEACIDLLCKMLEKDPELRPTDHGAAIPPESLLESIVEEDESDIAGEQLSQLSLHEEISASEDEDDDVLEDEEFEMLMNNRTAKKVRTDERLAERDAVLAQPVQYHHEDTHSDEESFQVLPPAQGGRPRLFGEIGESALESSGVLSAHANDALSQDDSDVSFAHSQDEAQGAMGTPSVLKGLTNRIFSSPSLLGAESLVRDLNMTSPQSPPSGEHSPAEPATPTTPNVPQHSSLENHTTGSQISEPTPKARPPTLNRQISLPKTASFFFDPYNPSTHTLEYASKVSGIDFVSQASKEAPSLPDTVRFSVDNKENVSKRGQTPLSDASYEVLQTLAPAMSIKPPPRRLGKLVTTADSFTNITLIVDQSQYSWGRYQGNTVVYEDAADVRVPKRAFVIFFYTINSQGMDVKDLSQKGEDWTKLDDLHVGIFTCATSGISINGKHLRQNDDRGRALYGHLHTGDIIQVFHDHRNNTFLKFKCDFYLGSAKHPRPAGDSFNVLVVNCRSDSRHDMGRSSAARRHARTVLHVLSTRRDERLHQMKHFWALPAFLRVALASPHGFSVFDDLLAFPQYEVVFPDTYMTEVAASSLLAQQSSKTPIASGESHEIQELAKSGKDAPPSITQDGIPQESYEPVVLRGQRYLCSIPIIEKKEAQNSTTSAEEAKAEEEKELVRAAHRGGQLLEGMEGNCIYYLSGWWSYSFCYNGEIKQFHQLPPSRGVPLYPPVEDLSVKSYILGRFPGKDQRGKKERDGQQTLDAAGSQQTLDEEGNSRNRDDVDDGDDEPVSSVARLESKGGTRYMVQRLGGGTECDLTGKDRKIEIQFHCHPQSGDRISMIKETSTCSYLMIIHTPRLCGDVAFLPPQENLAHPITCRPVISEEEVDDWTMHKLEEKIKEAERLVQLAAEDNPLRDMHGGTEGRTKRGPVIGGVEVGAKVLVGTEGKVIEKSVVAGGGKETHIATIADSSGYQMSREDMKRLSITDTEDVEKWKNKLAQSTGNKRWKLDLVETPRGREFRWIIESDDESEDEPKGNKQHAGGKGSDKEAKGKKRKTRETEEEEEESQEGSEEVYKDEL</sequence>
<keyword evidence="6" id="KW-0072">Autophagy</keyword>
<feature type="compositionally biased region" description="Polar residues" evidence="10">
    <location>
        <begin position="731"/>
        <end position="754"/>
    </location>
</feature>
<keyword evidence="3" id="KW-0732">Signal</keyword>
<evidence type="ECO:0000313" key="14">
    <source>
        <dbReference type="EMBL" id="KAF2750865.1"/>
    </source>
</evidence>
<dbReference type="InterPro" id="IPR008984">
    <property type="entry name" value="SMAD_FHA_dom_sf"/>
</dbReference>
<reference evidence="14" key="1">
    <citation type="journal article" date="2020" name="Stud. Mycol.">
        <title>101 Dothideomycetes genomes: a test case for predicting lifestyles and emergence of pathogens.</title>
        <authorList>
            <person name="Haridas S."/>
            <person name="Albert R."/>
            <person name="Binder M."/>
            <person name="Bloem J."/>
            <person name="Labutti K."/>
            <person name="Salamov A."/>
            <person name="Andreopoulos B."/>
            <person name="Baker S."/>
            <person name="Barry K."/>
            <person name="Bills G."/>
            <person name="Bluhm B."/>
            <person name="Cannon C."/>
            <person name="Castanera R."/>
            <person name="Culley D."/>
            <person name="Daum C."/>
            <person name="Ezra D."/>
            <person name="Gonzalez J."/>
            <person name="Henrissat B."/>
            <person name="Kuo A."/>
            <person name="Liang C."/>
            <person name="Lipzen A."/>
            <person name="Lutzoni F."/>
            <person name="Magnuson J."/>
            <person name="Mondo S."/>
            <person name="Nolan M."/>
            <person name="Ohm R."/>
            <person name="Pangilinan J."/>
            <person name="Park H.-J."/>
            <person name="Ramirez L."/>
            <person name="Alfaro M."/>
            <person name="Sun H."/>
            <person name="Tritt A."/>
            <person name="Yoshinaga Y."/>
            <person name="Zwiers L.-H."/>
            <person name="Turgeon B."/>
            <person name="Goodwin S."/>
            <person name="Spatafora J."/>
            <person name="Crous P."/>
            <person name="Grigoriev I."/>
        </authorList>
    </citation>
    <scope>NUCLEOTIDE SEQUENCE</scope>
    <source>
        <strain evidence="14">CBS 119925</strain>
    </source>
</reference>
<gene>
    <name evidence="14" type="ORF">M011DRAFT_492248</name>
</gene>
<dbReference type="InterPro" id="IPR012913">
    <property type="entry name" value="OS9-like_dom"/>
</dbReference>
<dbReference type="PANTHER" id="PTHR24348">
    <property type="entry name" value="SERINE/THREONINE-PROTEIN KINASE UNC-51-RELATED"/>
    <property type="match status" value="1"/>
</dbReference>
<evidence type="ECO:0000256" key="10">
    <source>
        <dbReference type="SAM" id="MobiDB-lite"/>
    </source>
</evidence>
<dbReference type="PROSITE" id="PS00108">
    <property type="entry name" value="PROTEIN_KINASE_ST"/>
    <property type="match status" value="1"/>
</dbReference>
<comment type="similarity">
    <text evidence="2">Belongs to the protein kinase superfamily. CAMK Ser/Thr protein kinase family. CHEK2 subfamily.</text>
</comment>
<dbReference type="GO" id="GO:0004674">
    <property type="term" value="F:protein serine/threonine kinase activity"/>
    <property type="evidence" value="ECO:0007669"/>
    <property type="project" value="InterPro"/>
</dbReference>
<evidence type="ECO:0000259" key="11">
    <source>
        <dbReference type="PROSITE" id="PS50006"/>
    </source>
</evidence>
<evidence type="ECO:0000313" key="15">
    <source>
        <dbReference type="Proteomes" id="UP000799440"/>
    </source>
</evidence>
<evidence type="ECO:0000256" key="4">
    <source>
        <dbReference type="ARBA" id="ARBA00022741"/>
    </source>
</evidence>
<evidence type="ECO:0000256" key="7">
    <source>
        <dbReference type="ARBA" id="ARBA00023157"/>
    </source>
</evidence>
<dbReference type="FunFam" id="3.30.200.20:FF:000470">
    <property type="entry name" value="Serine/threonine-protein kinase RAD53"/>
    <property type="match status" value="1"/>
</dbReference>
<dbReference type="PROSITE" id="PS00107">
    <property type="entry name" value="PROTEIN_KINASE_ATP"/>
    <property type="match status" value="1"/>
</dbReference>
<dbReference type="GO" id="GO:0006914">
    <property type="term" value="P:autophagy"/>
    <property type="evidence" value="ECO:0007669"/>
    <property type="project" value="UniProtKB-KW"/>
</dbReference>
<dbReference type="Proteomes" id="UP000799440">
    <property type="component" value="Unassembled WGS sequence"/>
</dbReference>
<evidence type="ECO:0000256" key="9">
    <source>
        <dbReference type="PROSITE-ProRule" id="PRU10141"/>
    </source>
</evidence>
<dbReference type="SUPFAM" id="SSF49879">
    <property type="entry name" value="SMAD/FHA domain"/>
    <property type="match status" value="1"/>
</dbReference>
<comment type="subcellular location">
    <subcellularLocation>
        <location evidence="1">Preautophagosomal structure membrane</location>
        <topology evidence="1">Peripheral membrane protein</topology>
    </subcellularLocation>
</comment>
<feature type="region of interest" description="Disordered" evidence="10">
    <location>
        <begin position="1247"/>
        <end position="1294"/>
    </location>
</feature>
<feature type="region of interest" description="Disordered" evidence="10">
    <location>
        <begin position="711"/>
        <end position="765"/>
    </location>
</feature>
<dbReference type="SUPFAM" id="SSF50911">
    <property type="entry name" value="Mannose 6-phosphate receptor domain"/>
    <property type="match status" value="1"/>
</dbReference>
<feature type="compositionally biased region" description="Low complexity" evidence="10">
    <location>
        <begin position="1"/>
        <end position="16"/>
    </location>
</feature>
<dbReference type="GO" id="GO:0010506">
    <property type="term" value="P:regulation of autophagy"/>
    <property type="evidence" value="ECO:0007669"/>
    <property type="project" value="InterPro"/>
</dbReference>
<dbReference type="OrthoDB" id="504170at2759"/>
<feature type="compositionally biased region" description="Polar residues" evidence="10">
    <location>
        <begin position="1260"/>
        <end position="1271"/>
    </location>
</feature>
<keyword evidence="15" id="KW-1185">Reference proteome</keyword>
<feature type="domain" description="MRH" evidence="13">
    <location>
        <begin position="1195"/>
        <end position="1363"/>
    </location>
</feature>
<evidence type="ECO:0000256" key="6">
    <source>
        <dbReference type="ARBA" id="ARBA00023006"/>
    </source>
</evidence>
<keyword evidence="4 9" id="KW-0547">Nucleotide-binding</keyword>
<dbReference type="InterPro" id="IPR045269">
    <property type="entry name" value="Atg1-like"/>
</dbReference>
<dbReference type="InterPro" id="IPR011009">
    <property type="entry name" value="Kinase-like_dom_sf"/>
</dbReference>
<evidence type="ECO:0000259" key="13">
    <source>
        <dbReference type="PROSITE" id="PS51914"/>
    </source>
</evidence>
<dbReference type="EMBL" id="MU006563">
    <property type="protein sequence ID" value="KAF2750865.1"/>
    <property type="molecule type" value="Genomic_DNA"/>
</dbReference>
<dbReference type="InterPro" id="IPR008271">
    <property type="entry name" value="Ser/Thr_kinase_AS"/>
</dbReference>
<dbReference type="PROSITE" id="PS51914">
    <property type="entry name" value="MRH"/>
    <property type="match status" value="1"/>
</dbReference>
<dbReference type="InterPro" id="IPR000719">
    <property type="entry name" value="Prot_kinase_dom"/>
</dbReference>
<dbReference type="GO" id="GO:0005524">
    <property type="term" value="F:ATP binding"/>
    <property type="evidence" value="ECO:0007669"/>
    <property type="project" value="UniProtKB-UniRule"/>
</dbReference>
<dbReference type="SMART" id="SM00240">
    <property type="entry name" value="FHA"/>
    <property type="match status" value="1"/>
</dbReference>
<evidence type="ECO:0000256" key="1">
    <source>
        <dbReference type="ARBA" id="ARBA00004623"/>
    </source>
</evidence>
<dbReference type="PROSITE" id="PS50011">
    <property type="entry name" value="PROTEIN_KINASE_DOM"/>
    <property type="match status" value="1"/>
</dbReference>
<dbReference type="Gene3D" id="1.10.510.10">
    <property type="entry name" value="Transferase(Phosphotransferase) domain 1"/>
    <property type="match status" value="1"/>
</dbReference>
<dbReference type="InterPro" id="IPR000253">
    <property type="entry name" value="FHA_dom"/>
</dbReference>